<sequence length="410" mass="43935">MQCWCKEHQCVRQQLLQFGYVVLERFFQGKDLQKLQFEAEVVLEDAGAYEDVYLSREDDAVAKRGCIFEVVRPFRSGHTTCSFAAACKADGAAALVAARSSSANSMTTVSAMTSTSAAIRLPSLGLLTSPSQLHCLVRLALGFPPCHAGQVRCCDAGSCGAEPHPGLKDTRHCTADLDTSIVSTHDNEDCPPEAPCPIYSGQPEASAPDTSATAMDSANAAMSADVSKLRSAPPPSLRAASAVATTPSPVAAPRPRREGPYLFNEQFIVKPSCSSSAAAFGWHRDSDWCRGRQEYEYSPYVSVWVALDDMTADNGALAVLPGSHVISGANWAGDGGSKGRQPPEHLFVPAGTAVVFVDTLLHASGPNHSLHMRRAWMAQFSALPILRRIDRQPVALAVPLSVLHMSDIKR</sequence>
<feature type="compositionally biased region" description="Low complexity" evidence="2">
    <location>
        <begin position="225"/>
        <end position="253"/>
    </location>
</feature>
<dbReference type="Pfam" id="PF05721">
    <property type="entry name" value="PhyH"/>
    <property type="match status" value="1"/>
</dbReference>
<comment type="caution">
    <text evidence="3">The sequence shown here is derived from an EMBL/GenBank/DDBJ whole genome shotgun (WGS) entry which is preliminary data.</text>
</comment>
<dbReference type="PANTHER" id="PTHR20883">
    <property type="entry name" value="PHYTANOYL-COA DIOXYGENASE DOMAIN CONTAINING 1"/>
    <property type="match status" value="1"/>
</dbReference>
<dbReference type="SUPFAM" id="SSF51197">
    <property type="entry name" value="Clavaminate synthase-like"/>
    <property type="match status" value="1"/>
</dbReference>
<evidence type="ECO:0000256" key="2">
    <source>
        <dbReference type="SAM" id="MobiDB-lite"/>
    </source>
</evidence>
<dbReference type="Proteomes" id="UP001165090">
    <property type="component" value="Unassembled WGS sequence"/>
</dbReference>
<keyword evidence="4" id="KW-1185">Reference proteome</keyword>
<comment type="cofactor">
    <cofactor evidence="1">
        <name>Fe cation</name>
        <dbReference type="ChEBI" id="CHEBI:24875"/>
    </cofactor>
</comment>
<evidence type="ECO:0000256" key="1">
    <source>
        <dbReference type="ARBA" id="ARBA00001962"/>
    </source>
</evidence>
<evidence type="ECO:0000313" key="4">
    <source>
        <dbReference type="Proteomes" id="UP001165090"/>
    </source>
</evidence>
<feature type="region of interest" description="Disordered" evidence="2">
    <location>
        <begin position="225"/>
        <end position="257"/>
    </location>
</feature>
<dbReference type="PANTHER" id="PTHR20883:SF46">
    <property type="entry name" value="PHYTANOYL-COA HYDROXYLASE"/>
    <property type="match status" value="1"/>
</dbReference>
<dbReference type="InterPro" id="IPR008775">
    <property type="entry name" value="Phytyl_CoA_dOase-like"/>
</dbReference>
<evidence type="ECO:0000313" key="3">
    <source>
        <dbReference type="EMBL" id="GLI71116.1"/>
    </source>
</evidence>
<name>A0ABQ5SNB7_9CHLO</name>
<reference evidence="3 4" key="1">
    <citation type="journal article" date="2023" name="IScience">
        <title>Expanded male sex-determining region conserved during the evolution of homothallism in the green alga Volvox.</title>
        <authorList>
            <person name="Yamamoto K."/>
            <person name="Matsuzaki R."/>
            <person name="Mahakham W."/>
            <person name="Heman W."/>
            <person name="Sekimoto H."/>
            <person name="Kawachi M."/>
            <person name="Minakuchi Y."/>
            <person name="Toyoda A."/>
            <person name="Nozaki H."/>
        </authorList>
    </citation>
    <scope>NUCLEOTIDE SEQUENCE [LARGE SCALE GENOMIC DNA]</scope>
    <source>
        <strain evidence="3 4">NIES-4468</strain>
    </source>
</reference>
<evidence type="ECO:0008006" key="5">
    <source>
        <dbReference type="Google" id="ProtNLM"/>
    </source>
</evidence>
<dbReference type="EMBL" id="BSDZ01000102">
    <property type="protein sequence ID" value="GLI71116.1"/>
    <property type="molecule type" value="Genomic_DNA"/>
</dbReference>
<dbReference type="Gene3D" id="2.60.120.620">
    <property type="entry name" value="q2cbj1_9rhob like domain"/>
    <property type="match status" value="1"/>
</dbReference>
<protein>
    <recommendedName>
        <fullName evidence="5">Phytanoyl-CoA dioxygenase</fullName>
    </recommendedName>
</protein>
<proteinExistence type="predicted"/>
<accession>A0ABQ5SNB7</accession>
<gene>
    <name evidence="3" type="ORF">VaNZ11_016183</name>
</gene>
<organism evidence="3 4">
    <name type="scientific">Volvox africanus</name>
    <dbReference type="NCBI Taxonomy" id="51714"/>
    <lineage>
        <taxon>Eukaryota</taxon>
        <taxon>Viridiplantae</taxon>
        <taxon>Chlorophyta</taxon>
        <taxon>core chlorophytes</taxon>
        <taxon>Chlorophyceae</taxon>
        <taxon>CS clade</taxon>
        <taxon>Chlamydomonadales</taxon>
        <taxon>Volvocaceae</taxon>
        <taxon>Volvox</taxon>
    </lineage>
</organism>